<feature type="region of interest" description="Disordered" evidence="1">
    <location>
        <begin position="467"/>
        <end position="495"/>
    </location>
</feature>
<name>A0A1I8EY69_WUCBA</name>
<feature type="compositionally biased region" description="Polar residues" evidence="1">
    <location>
        <begin position="484"/>
        <end position="495"/>
    </location>
</feature>
<feature type="compositionally biased region" description="Polar residues" evidence="1">
    <location>
        <begin position="208"/>
        <end position="223"/>
    </location>
</feature>
<proteinExistence type="predicted"/>
<dbReference type="AlphaFoldDB" id="A0A1I8EY69"/>
<feature type="compositionally biased region" description="Low complexity" evidence="1">
    <location>
        <begin position="474"/>
        <end position="483"/>
    </location>
</feature>
<sequence length="495" mass="56321">MAKKPVLIFNYGQPFSSTLRSRCWNNIGKRCYLINEANFLNQMVTGNLRVRAICNDQSIYSCNVSLGSFCRTKDAANCKGIMKLYLLDNSSKNLHIHVAMRIFNVDRIHPTIFHHSILAVNRNTQTEWCRMNRQIQISVTMRHVATQKLKNKKTQVKEKAKHVTVKDAAVQLSNRISRQQLTEIIAEIISHALATNENNRQLGKHSGNKLSVTDENSNQFNSPSRKRINLSKKPMKKSAECFNKAICQRLPVPKLPNLNDDCPKLNIERFCNKPRITNGSNKFRSHCYANIFCNRSNSYNSICQQQLLHKLNQLIAKQIMQQKMRAKKSTKLSDASKNSKWKRERLRQMSVIPSHRSDKRSITARLSFMNKNISNISMLNNSGPLTKSTNQNLIQKSINNNNSDKNSNYSNHSKLTPPKARISEYTSGSTVRYSVGKLKKNLATEKRRNSGHTISESDLETLSDISSDIDYNDENGNTGNDNGKSSTARTVSMIK</sequence>
<evidence type="ECO:0000256" key="1">
    <source>
        <dbReference type="SAM" id="MobiDB-lite"/>
    </source>
</evidence>
<accession>A0A1I8EY69</accession>
<organism evidence="2">
    <name type="scientific">Wuchereria bancrofti</name>
    <dbReference type="NCBI Taxonomy" id="6293"/>
    <lineage>
        <taxon>Eukaryota</taxon>
        <taxon>Metazoa</taxon>
        <taxon>Ecdysozoa</taxon>
        <taxon>Nematoda</taxon>
        <taxon>Chromadorea</taxon>
        <taxon>Rhabditida</taxon>
        <taxon>Spirurina</taxon>
        <taxon>Spiruromorpha</taxon>
        <taxon>Filarioidea</taxon>
        <taxon>Onchocercidae</taxon>
        <taxon>Wuchereria</taxon>
    </lineage>
</organism>
<reference evidence="2" key="1">
    <citation type="submission" date="2016-11" db="UniProtKB">
        <authorList>
            <consortium name="WormBaseParasite"/>
        </authorList>
    </citation>
    <scope>IDENTIFICATION</scope>
    <source>
        <strain evidence="2">pt0022</strain>
    </source>
</reference>
<feature type="region of interest" description="Disordered" evidence="1">
    <location>
        <begin position="397"/>
        <end position="423"/>
    </location>
</feature>
<feature type="region of interest" description="Disordered" evidence="1">
    <location>
        <begin position="325"/>
        <end position="345"/>
    </location>
</feature>
<protein>
    <submittedName>
        <fullName evidence="2">Uncharacterized protein</fullName>
    </submittedName>
</protein>
<dbReference type="WBParaSite" id="maker-PairedContig_5996-snap-gene-4.26-mRNA-1">
    <property type="protein sequence ID" value="maker-PairedContig_5996-snap-gene-4.26-mRNA-1"/>
    <property type="gene ID" value="maker-PairedContig_5996-snap-gene-4.26"/>
</dbReference>
<evidence type="ECO:0000313" key="2">
    <source>
        <dbReference type="WBParaSite" id="maker-PairedContig_5996-snap-gene-4.26-mRNA-1"/>
    </source>
</evidence>
<feature type="compositionally biased region" description="Low complexity" evidence="1">
    <location>
        <begin position="397"/>
        <end position="414"/>
    </location>
</feature>
<feature type="region of interest" description="Disordered" evidence="1">
    <location>
        <begin position="200"/>
        <end position="225"/>
    </location>
</feature>